<evidence type="ECO:0000256" key="3">
    <source>
        <dbReference type="ARBA" id="ARBA00023163"/>
    </source>
</evidence>
<dbReference type="Gene3D" id="3.40.1410.10">
    <property type="entry name" value="Chorismate lyase-like"/>
    <property type="match status" value="1"/>
</dbReference>
<evidence type="ECO:0000256" key="1">
    <source>
        <dbReference type="ARBA" id="ARBA00023015"/>
    </source>
</evidence>
<keyword evidence="2" id="KW-0238">DNA-binding</keyword>
<dbReference type="InterPro" id="IPR011663">
    <property type="entry name" value="UTRA"/>
</dbReference>
<dbReference type="CDD" id="cd07377">
    <property type="entry name" value="WHTH_GntR"/>
    <property type="match status" value="1"/>
</dbReference>
<gene>
    <name evidence="5" type="ORF">ACFQPF_11085</name>
</gene>
<feature type="domain" description="HTH gntR-type" evidence="4">
    <location>
        <begin position="8"/>
        <end position="76"/>
    </location>
</feature>
<dbReference type="PROSITE" id="PS50949">
    <property type="entry name" value="HTH_GNTR"/>
    <property type="match status" value="1"/>
</dbReference>
<evidence type="ECO:0000313" key="6">
    <source>
        <dbReference type="Proteomes" id="UP001596549"/>
    </source>
</evidence>
<evidence type="ECO:0000313" key="5">
    <source>
        <dbReference type="EMBL" id="MFC7372230.1"/>
    </source>
</evidence>
<dbReference type="Pfam" id="PF07702">
    <property type="entry name" value="UTRA"/>
    <property type="match status" value="1"/>
</dbReference>
<proteinExistence type="predicted"/>
<dbReference type="InterPro" id="IPR000524">
    <property type="entry name" value="Tscrpt_reg_HTH_GntR"/>
</dbReference>
<keyword evidence="6" id="KW-1185">Reference proteome</keyword>
<evidence type="ECO:0000259" key="4">
    <source>
        <dbReference type="PROSITE" id="PS50949"/>
    </source>
</evidence>
<organism evidence="5 6">
    <name type="scientific">Fictibacillus iocasae</name>
    <dbReference type="NCBI Taxonomy" id="2715437"/>
    <lineage>
        <taxon>Bacteria</taxon>
        <taxon>Bacillati</taxon>
        <taxon>Bacillota</taxon>
        <taxon>Bacilli</taxon>
        <taxon>Bacillales</taxon>
        <taxon>Fictibacillaceae</taxon>
        <taxon>Fictibacillus</taxon>
    </lineage>
</organism>
<reference evidence="6" key="1">
    <citation type="journal article" date="2019" name="Int. J. Syst. Evol. Microbiol.">
        <title>The Global Catalogue of Microorganisms (GCM) 10K type strain sequencing project: providing services to taxonomists for standard genome sequencing and annotation.</title>
        <authorList>
            <consortium name="The Broad Institute Genomics Platform"/>
            <consortium name="The Broad Institute Genome Sequencing Center for Infectious Disease"/>
            <person name="Wu L."/>
            <person name="Ma J."/>
        </authorList>
    </citation>
    <scope>NUCLEOTIDE SEQUENCE [LARGE SCALE GENOMIC DNA]</scope>
    <source>
        <strain evidence="6">NBRC 106396</strain>
    </source>
</reference>
<dbReference type="SMART" id="SM00345">
    <property type="entry name" value="HTH_GNTR"/>
    <property type="match status" value="1"/>
</dbReference>
<protein>
    <submittedName>
        <fullName evidence="5">GntR family transcriptional regulator</fullName>
    </submittedName>
</protein>
<dbReference type="PRINTS" id="PR00035">
    <property type="entry name" value="HTHGNTR"/>
</dbReference>
<dbReference type="InterPro" id="IPR036388">
    <property type="entry name" value="WH-like_DNA-bd_sf"/>
</dbReference>
<sequence length="241" mass="27540">MSIKVDHRLLYVKVIEKIKKDIEEGVYSEGEKLPSEFELARQLGISRATLREALRILEDENVVIRKHGVGTFVRTRALFSAGIEALSSVTETIERGGKSAGTIFLSSEKIKAPEDLEAKFGSPLSNGLMRIERVRTADSEPVVFCEDYVPYDLFPMKGIHEHQSLLDLLEKEAGKRVMYAVADIQPIGYHEKISEILQCEEKSPMLALMQMHYDQFDQPVLYSCNYFRADKFQFSVVRKRF</sequence>
<dbReference type="SUPFAM" id="SSF64288">
    <property type="entry name" value="Chorismate lyase-like"/>
    <property type="match status" value="1"/>
</dbReference>
<dbReference type="InterPro" id="IPR050679">
    <property type="entry name" value="Bact_HTH_transcr_reg"/>
</dbReference>
<keyword evidence="3" id="KW-0804">Transcription</keyword>
<dbReference type="SMART" id="SM00866">
    <property type="entry name" value="UTRA"/>
    <property type="match status" value="1"/>
</dbReference>
<dbReference type="Pfam" id="PF00392">
    <property type="entry name" value="GntR"/>
    <property type="match status" value="1"/>
</dbReference>
<dbReference type="Gene3D" id="1.10.10.10">
    <property type="entry name" value="Winged helix-like DNA-binding domain superfamily/Winged helix DNA-binding domain"/>
    <property type="match status" value="1"/>
</dbReference>
<dbReference type="Proteomes" id="UP001596549">
    <property type="component" value="Unassembled WGS sequence"/>
</dbReference>
<evidence type="ECO:0000256" key="2">
    <source>
        <dbReference type="ARBA" id="ARBA00023125"/>
    </source>
</evidence>
<dbReference type="PANTHER" id="PTHR44846:SF17">
    <property type="entry name" value="GNTR-FAMILY TRANSCRIPTIONAL REGULATOR"/>
    <property type="match status" value="1"/>
</dbReference>
<dbReference type="EMBL" id="JBHTCP010000016">
    <property type="protein sequence ID" value="MFC7372230.1"/>
    <property type="molecule type" value="Genomic_DNA"/>
</dbReference>
<dbReference type="SUPFAM" id="SSF46785">
    <property type="entry name" value="Winged helix' DNA-binding domain"/>
    <property type="match status" value="1"/>
</dbReference>
<keyword evidence="1" id="KW-0805">Transcription regulation</keyword>
<dbReference type="PANTHER" id="PTHR44846">
    <property type="entry name" value="MANNOSYL-D-GLYCERATE TRANSPORT/METABOLISM SYSTEM REPRESSOR MNGR-RELATED"/>
    <property type="match status" value="1"/>
</dbReference>
<accession>A0ABW2NR50</accession>
<dbReference type="RefSeq" id="WP_379749584.1">
    <property type="nucleotide sequence ID" value="NZ_JBHTCP010000016.1"/>
</dbReference>
<dbReference type="InterPro" id="IPR028978">
    <property type="entry name" value="Chorismate_lyase_/UTRA_dom_sf"/>
</dbReference>
<comment type="caution">
    <text evidence="5">The sequence shown here is derived from an EMBL/GenBank/DDBJ whole genome shotgun (WGS) entry which is preliminary data.</text>
</comment>
<dbReference type="InterPro" id="IPR036390">
    <property type="entry name" value="WH_DNA-bd_sf"/>
</dbReference>
<name>A0ABW2NR50_9BACL</name>